<keyword evidence="1" id="KW-1133">Transmembrane helix</keyword>
<name>A0A8J4ADB9_9ACTN</name>
<sequence length="152" mass="16268">MYDSERRPGGRLGLSVGLLGLIFGIIAIAAHGHALSVRYEGTRVTAIVTSCQGFSWRSKNGAQHRTDCSGEWTLPGETTSTGEIAGAAEAIDAYAQGESSVEVHERVEVWATDTEAVVVQQDPTGWLWGGVVLILFGAAALAGTAWYRRRSY</sequence>
<gene>
    <name evidence="2" type="ORF">NUM_28360</name>
</gene>
<feature type="transmembrane region" description="Helical" evidence="1">
    <location>
        <begin position="12"/>
        <end position="30"/>
    </location>
</feature>
<evidence type="ECO:0000256" key="1">
    <source>
        <dbReference type="SAM" id="Phobius"/>
    </source>
</evidence>
<evidence type="ECO:0000313" key="3">
    <source>
        <dbReference type="Proteomes" id="UP000614996"/>
    </source>
</evidence>
<accession>A0A8J4ADB9</accession>
<dbReference type="AlphaFoldDB" id="A0A8J4ADB9"/>
<reference evidence="3" key="1">
    <citation type="journal article" date="2021" name="Int. J. Syst. Evol. Microbiol.">
        <title>Actinocatenispora comari sp. nov., an endophytic actinomycete isolated from aerial parts of Comarum salesowianum.</title>
        <authorList>
            <person name="Oyunbileg N."/>
            <person name="Iizaka Y."/>
            <person name="Hamada M."/>
            <person name="Davaapurev B.O."/>
            <person name="Fukumoto A."/>
            <person name="Tsetseg B."/>
            <person name="Kato F."/>
            <person name="Tamura T."/>
            <person name="Batkhuu J."/>
            <person name="Anzai Y."/>
        </authorList>
    </citation>
    <scope>NUCLEOTIDE SEQUENCE [LARGE SCALE GENOMIC DNA]</scope>
    <source>
        <strain evidence="3">NUM-2625</strain>
    </source>
</reference>
<keyword evidence="1" id="KW-0812">Transmembrane</keyword>
<proteinExistence type="predicted"/>
<comment type="caution">
    <text evidence="2">The sequence shown here is derived from an EMBL/GenBank/DDBJ whole genome shotgun (WGS) entry which is preliminary data.</text>
</comment>
<dbReference type="EMBL" id="BOPO01000049">
    <property type="protein sequence ID" value="GIL27582.1"/>
    <property type="molecule type" value="Genomic_DNA"/>
</dbReference>
<feature type="transmembrane region" description="Helical" evidence="1">
    <location>
        <begin position="126"/>
        <end position="147"/>
    </location>
</feature>
<organism evidence="2 3">
    <name type="scientific">Actinocatenispora comari</name>
    <dbReference type="NCBI Taxonomy" id="2807577"/>
    <lineage>
        <taxon>Bacteria</taxon>
        <taxon>Bacillati</taxon>
        <taxon>Actinomycetota</taxon>
        <taxon>Actinomycetes</taxon>
        <taxon>Micromonosporales</taxon>
        <taxon>Micromonosporaceae</taxon>
        <taxon>Actinocatenispora</taxon>
    </lineage>
</organism>
<protein>
    <submittedName>
        <fullName evidence="2">Uncharacterized protein</fullName>
    </submittedName>
</protein>
<dbReference type="RefSeq" id="WP_207125329.1">
    <property type="nucleotide sequence ID" value="NZ_BOPO01000049.1"/>
</dbReference>
<dbReference type="Proteomes" id="UP000614996">
    <property type="component" value="Unassembled WGS sequence"/>
</dbReference>
<keyword evidence="1" id="KW-0472">Membrane</keyword>
<keyword evidence="3" id="KW-1185">Reference proteome</keyword>
<evidence type="ECO:0000313" key="2">
    <source>
        <dbReference type="EMBL" id="GIL27582.1"/>
    </source>
</evidence>